<sequence length="152" mass="16713">MSKRLNTTDRIESGDQFVLYKANCSDFRGLPQDILLDWIKENQPEQPDSGTSPIVQHFNPNSDFTLDVENHPEGTYLLLNPSAGIANGTIKLPVSAEVVDKQMVIFTCSQQITNFTVNGNGAAVIGAPNAISATAFFSLQYDKLSGTWYRRG</sequence>
<proteinExistence type="predicted"/>
<dbReference type="EMBL" id="JEXD01000026">
    <property type="protein sequence ID" value="EXC06249.1"/>
    <property type="molecule type" value="Genomic_DNA"/>
</dbReference>
<dbReference type="AlphaFoldDB" id="A0A009QGM8"/>
<evidence type="ECO:0000313" key="2">
    <source>
        <dbReference type="Proteomes" id="UP000021108"/>
    </source>
</evidence>
<reference evidence="1 2" key="1">
    <citation type="submission" date="2014-02" db="EMBL/GenBank/DDBJ databases">
        <title>Comparative genomics and transcriptomics to identify genetic mechanisms underlying the emergence of carbapenem resistant Acinetobacter baumannii (CRAb).</title>
        <authorList>
            <person name="Harris A.D."/>
            <person name="Johnson K.J."/>
            <person name="George J."/>
            <person name="Shefchek K."/>
            <person name="Daugherty S.C."/>
            <person name="Parankush S."/>
            <person name="Sadzewicz L."/>
            <person name="Tallon L."/>
            <person name="Sengamalay N."/>
            <person name="Hazen T.H."/>
            <person name="Rasko D.A."/>
        </authorList>
    </citation>
    <scope>NUCLEOTIDE SEQUENCE [LARGE SCALE GENOMIC DNA]</scope>
    <source>
        <strain evidence="1 2">625974</strain>
    </source>
</reference>
<protein>
    <submittedName>
        <fullName evidence="1">Uncharacterized protein</fullName>
    </submittedName>
</protein>
<evidence type="ECO:0000313" key="1">
    <source>
        <dbReference type="EMBL" id="EXC06249.1"/>
    </source>
</evidence>
<dbReference type="RefSeq" id="WP_032059670.1">
    <property type="nucleotide sequence ID" value="NZ_JEXD01000026.1"/>
</dbReference>
<gene>
    <name evidence="1" type="ORF">J506_2758</name>
</gene>
<accession>A0A009QGM8</accession>
<dbReference type="Proteomes" id="UP000021108">
    <property type="component" value="Unassembled WGS sequence"/>
</dbReference>
<dbReference type="PATRIC" id="fig|1310607.3.peg.2668"/>
<comment type="caution">
    <text evidence="1">The sequence shown here is derived from an EMBL/GenBank/DDBJ whole genome shotgun (WGS) entry which is preliminary data.</text>
</comment>
<name>A0A009QGM8_ACIBA</name>
<organism evidence="1 2">
    <name type="scientific">Acinetobacter baumannii 625974</name>
    <dbReference type="NCBI Taxonomy" id="1310607"/>
    <lineage>
        <taxon>Bacteria</taxon>
        <taxon>Pseudomonadati</taxon>
        <taxon>Pseudomonadota</taxon>
        <taxon>Gammaproteobacteria</taxon>
        <taxon>Moraxellales</taxon>
        <taxon>Moraxellaceae</taxon>
        <taxon>Acinetobacter</taxon>
        <taxon>Acinetobacter calcoaceticus/baumannii complex</taxon>
    </lineage>
</organism>